<dbReference type="EMBL" id="GEDV01012393">
    <property type="protein sequence ID" value="JAP76164.1"/>
    <property type="molecule type" value="Transcribed_RNA"/>
</dbReference>
<proteinExistence type="predicted"/>
<protein>
    <submittedName>
        <fullName evidence="2">Uncharacterized protein</fullName>
    </submittedName>
</protein>
<evidence type="ECO:0000256" key="1">
    <source>
        <dbReference type="SAM" id="SignalP"/>
    </source>
</evidence>
<feature type="chain" id="PRO_5007284457" evidence="1">
    <location>
        <begin position="26"/>
        <end position="104"/>
    </location>
</feature>
<name>A0A131YA34_RHIAP</name>
<organism evidence="2">
    <name type="scientific">Rhipicephalus appendiculatus</name>
    <name type="common">Brown ear tick</name>
    <dbReference type="NCBI Taxonomy" id="34631"/>
    <lineage>
        <taxon>Eukaryota</taxon>
        <taxon>Metazoa</taxon>
        <taxon>Ecdysozoa</taxon>
        <taxon>Arthropoda</taxon>
        <taxon>Chelicerata</taxon>
        <taxon>Arachnida</taxon>
        <taxon>Acari</taxon>
        <taxon>Parasitiformes</taxon>
        <taxon>Ixodida</taxon>
        <taxon>Ixodoidea</taxon>
        <taxon>Ixodidae</taxon>
        <taxon>Rhipicephalinae</taxon>
        <taxon>Rhipicephalus</taxon>
        <taxon>Rhipicephalus</taxon>
    </lineage>
</organism>
<feature type="signal peptide" evidence="1">
    <location>
        <begin position="1"/>
        <end position="25"/>
    </location>
</feature>
<reference evidence="2" key="1">
    <citation type="journal article" date="2016" name="Ticks Tick Borne Dis.">
        <title>De novo assembly and annotation of the salivary gland transcriptome of Rhipicephalus appendiculatus male and female ticks during blood feeding.</title>
        <authorList>
            <person name="de Castro M.H."/>
            <person name="de Klerk D."/>
            <person name="Pienaar R."/>
            <person name="Latif A.A."/>
            <person name="Rees D.J."/>
            <person name="Mans B.J."/>
        </authorList>
    </citation>
    <scope>NUCLEOTIDE SEQUENCE</scope>
    <source>
        <tissue evidence="2">Salivary glands</tissue>
    </source>
</reference>
<keyword evidence="1" id="KW-0732">Signal</keyword>
<dbReference type="AlphaFoldDB" id="A0A131YA34"/>
<sequence length="104" mass="11192">MLDRESTPPLLHDLVLALFFKLTITSMPVVDSRGSCCGPSTCETGPTRTMRTLFTSKHSNTLLRGLYPTSIAVHSTLIFICVQAVLTRALAVCCPQAIALAEVA</sequence>
<evidence type="ECO:0000313" key="2">
    <source>
        <dbReference type="EMBL" id="JAP76164.1"/>
    </source>
</evidence>
<accession>A0A131YA34</accession>